<comment type="similarity">
    <text evidence="5">Belongs to the Prp family.</text>
</comment>
<organism evidence="7 8">
    <name type="scientific">Leptospira ognonensis</name>
    <dbReference type="NCBI Taxonomy" id="2484945"/>
    <lineage>
        <taxon>Bacteria</taxon>
        <taxon>Pseudomonadati</taxon>
        <taxon>Spirochaetota</taxon>
        <taxon>Spirochaetia</taxon>
        <taxon>Leptospirales</taxon>
        <taxon>Leptospiraceae</taxon>
        <taxon>Leptospira</taxon>
    </lineage>
</organism>
<protein>
    <recommendedName>
        <fullName evidence="6">Ribosomal processing cysteine protease Prp</fullName>
    </recommendedName>
</protein>
<dbReference type="GO" id="GO:0042254">
    <property type="term" value="P:ribosome biogenesis"/>
    <property type="evidence" value="ECO:0007669"/>
    <property type="project" value="UniProtKB-KW"/>
</dbReference>
<dbReference type="Gene3D" id="3.30.70.1490">
    <property type="entry name" value="Cysteine protease Prp"/>
    <property type="match status" value="1"/>
</dbReference>
<accession>A0A4R9JWT7</accession>
<dbReference type="AlphaFoldDB" id="A0A4R9JWT7"/>
<sequence length="108" mass="12141">MILSKIYYKEGKIAGFQIEGHAPKEFGEKGENLLCAGVSVLLQSVHSYLGWKERLEAESKREGFLRFMVQSEHLADFQTIGEMVRFGLQNLASQHGNAIQISEEIIKG</sequence>
<comment type="caution">
    <text evidence="7">The sequence shown here is derived from an EMBL/GenBank/DDBJ whole genome shotgun (WGS) entry which is preliminary data.</text>
</comment>
<evidence type="ECO:0000256" key="3">
    <source>
        <dbReference type="ARBA" id="ARBA00022801"/>
    </source>
</evidence>
<dbReference type="InterPro" id="IPR007422">
    <property type="entry name" value="Peptidase_Prp"/>
</dbReference>
<dbReference type="GO" id="GO:0006508">
    <property type="term" value="P:proteolysis"/>
    <property type="evidence" value="ECO:0007669"/>
    <property type="project" value="UniProtKB-KW"/>
</dbReference>
<evidence type="ECO:0000256" key="6">
    <source>
        <dbReference type="ARBA" id="ARBA00044538"/>
    </source>
</evidence>
<name>A0A4R9JWT7_9LEPT</name>
<keyword evidence="8" id="KW-1185">Reference proteome</keyword>
<dbReference type="CDD" id="cd16332">
    <property type="entry name" value="Prp-like"/>
    <property type="match status" value="1"/>
</dbReference>
<evidence type="ECO:0000313" key="7">
    <source>
        <dbReference type="EMBL" id="TGL57500.1"/>
    </source>
</evidence>
<evidence type="ECO:0000256" key="1">
    <source>
        <dbReference type="ARBA" id="ARBA00022517"/>
    </source>
</evidence>
<evidence type="ECO:0000256" key="4">
    <source>
        <dbReference type="ARBA" id="ARBA00022807"/>
    </source>
</evidence>
<evidence type="ECO:0000313" key="8">
    <source>
        <dbReference type="Proteomes" id="UP000297693"/>
    </source>
</evidence>
<dbReference type="EMBL" id="RQGD01000035">
    <property type="protein sequence ID" value="TGL57500.1"/>
    <property type="molecule type" value="Genomic_DNA"/>
</dbReference>
<keyword evidence="1" id="KW-0690">Ribosome biogenesis</keyword>
<proteinExistence type="inferred from homology"/>
<keyword evidence="2 7" id="KW-0645">Protease</keyword>
<dbReference type="Pfam" id="PF04327">
    <property type="entry name" value="Peptidase_Prp"/>
    <property type="match status" value="1"/>
</dbReference>
<reference evidence="7" key="1">
    <citation type="journal article" date="2019" name="PLoS Negl. Trop. Dis.">
        <title>Revisiting the worldwide diversity of Leptospira species in the environment.</title>
        <authorList>
            <person name="Vincent A.T."/>
            <person name="Schiettekatte O."/>
            <person name="Bourhy P."/>
            <person name="Veyrier F.J."/>
            <person name="Picardeau M."/>
        </authorList>
    </citation>
    <scope>NUCLEOTIDE SEQUENCE [LARGE SCALE GENOMIC DNA]</scope>
    <source>
        <strain evidence="7">201702476</strain>
    </source>
</reference>
<evidence type="ECO:0000256" key="5">
    <source>
        <dbReference type="ARBA" id="ARBA00044503"/>
    </source>
</evidence>
<keyword evidence="3" id="KW-0378">Hydrolase</keyword>
<dbReference type="GO" id="GO:0008234">
    <property type="term" value="F:cysteine-type peptidase activity"/>
    <property type="evidence" value="ECO:0007669"/>
    <property type="project" value="UniProtKB-KW"/>
</dbReference>
<keyword evidence="4" id="KW-0788">Thiol protease</keyword>
<gene>
    <name evidence="7" type="ORF">EHQ58_14585</name>
</gene>
<dbReference type="RefSeq" id="WP_135624621.1">
    <property type="nucleotide sequence ID" value="NZ_RQGD01000035.1"/>
</dbReference>
<dbReference type="Proteomes" id="UP000297693">
    <property type="component" value="Unassembled WGS sequence"/>
</dbReference>
<dbReference type="OrthoDB" id="336716at2"/>
<evidence type="ECO:0000256" key="2">
    <source>
        <dbReference type="ARBA" id="ARBA00022670"/>
    </source>
</evidence>
<dbReference type="InterPro" id="IPR036764">
    <property type="entry name" value="Peptidase_Prp_sf"/>
</dbReference>
<dbReference type="SUPFAM" id="SSF118010">
    <property type="entry name" value="TM1457-like"/>
    <property type="match status" value="1"/>
</dbReference>